<protein>
    <recommendedName>
        <fullName evidence="1">SAM domain-containing protein</fullName>
    </recommendedName>
</protein>
<dbReference type="PROSITE" id="PS50105">
    <property type="entry name" value="SAM_DOMAIN"/>
    <property type="match status" value="1"/>
</dbReference>
<dbReference type="Gene3D" id="1.10.150.50">
    <property type="entry name" value="Transcription Factor, Ets-1"/>
    <property type="match status" value="1"/>
</dbReference>
<comment type="caution">
    <text evidence="2">The sequence shown here is derived from an EMBL/GenBank/DDBJ whole genome shotgun (WGS) entry which is preliminary data.</text>
</comment>
<name>A0A6A5BA87_NAEFO</name>
<dbReference type="InterPro" id="IPR044926">
    <property type="entry name" value="RGS_subdomain_2"/>
</dbReference>
<dbReference type="EMBL" id="VFQX01000074">
    <property type="protein sequence ID" value="KAF0971696.1"/>
    <property type="molecule type" value="Genomic_DNA"/>
</dbReference>
<dbReference type="RefSeq" id="XP_044556412.1">
    <property type="nucleotide sequence ID" value="XM_044713929.1"/>
</dbReference>
<gene>
    <name evidence="2" type="ORF">FDP41_009919</name>
</gene>
<reference evidence="2 3" key="1">
    <citation type="journal article" date="2019" name="Sci. Rep.">
        <title>Nanopore sequencing improves the draft genome of the human pathogenic amoeba Naegleria fowleri.</title>
        <authorList>
            <person name="Liechti N."/>
            <person name="Schurch N."/>
            <person name="Bruggmann R."/>
            <person name="Wittwer M."/>
        </authorList>
    </citation>
    <scope>NUCLEOTIDE SEQUENCE [LARGE SCALE GENOMIC DNA]</scope>
    <source>
        <strain evidence="2 3">ATCC 30894</strain>
    </source>
</reference>
<evidence type="ECO:0000313" key="2">
    <source>
        <dbReference type="EMBL" id="KAF0971696.1"/>
    </source>
</evidence>
<sequence>MSSSSNHHSKTSPSTCTSTISEKSYKIMSSNYCPCCCTSNSPNQSSFSPSFAKSLTTMTPPTGTTTPSYNNKYNIFVKPTKITTYSSSPLESSAPSFSDGVAAIQRIALKSCSACSKQHQPISVNVHNHNNSFQSSISTISKVTCSSIPSCKASANQEQELNTEEVEEDSCPFSSISSNRVLETIKTYNRIDSFIEMQDEGLKILRSYLRQRQNEEYLLYLEMTREYKKKRELRKNEDSDLLLLLEEFEKVYQEFLNFESVTCMNIPAGLREQFVNVWIEKGTLYEAVHQSTTNHYNAWTEETRKSVGSEEGSGQSPYLPCARPITIRNGHLTNISLELAQKMRKCLDDLFISVQIQFKNEIMPHFKKTEDFKTFLLTKLIELSSQPQQDSNPSNSASLSPETVLIQDFLTQNGELSKYCKAFSKKNLITMEQIRNFTSDDFRDKIGIKKIGHLKRMVRLTREHFMHE</sequence>
<dbReference type="Pfam" id="PF00536">
    <property type="entry name" value="SAM_1"/>
    <property type="match status" value="1"/>
</dbReference>
<accession>A0A6A5BA87</accession>
<dbReference type="Gene3D" id="1.10.167.10">
    <property type="entry name" value="Regulator of G-protein Signalling 4, domain 2"/>
    <property type="match status" value="1"/>
</dbReference>
<dbReference type="GeneID" id="68117134"/>
<proteinExistence type="predicted"/>
<dbReference type="InterPro" id="IPR036305">
    <property type="entry name" value="RGS_sf"/>
</dbReference>
<dbReference type="InterPro" id="IPR016137">
    <property type="entry name" value="RGS"/>
</dbReference>
<dbReference type="AlphaFoldDB" id="A0A6A5BA87"/>
<feature type="domain" description="SAM" evidence="1">
    <location>
        <begin position="406"/>
        <end position="459"/>
    </location>
</feature>
<dbReference type="SUPFAM" id="SSF47769">
    <property type="entry name" value="SAM/Pointed domain"/>
    <property type="match status" value="1"/>
</dbReference>
<dbReference type="VEuPathDB" id="AmoebaDB:FDP41_009919"/>
<dbReference type="InterPro" id="IPR013761">
    <property type="entry name" value="SAM/pointed_sf"/>
</dbReference>
<evidence type="ECO:0000259" key="1">
    <source>
        <dbReference type="PROSITE" id="PS50105"/>
    </source>
</evidence>
<dbReference type="Proteomes" id="UP000444721">
    <property type="component" value="Unassembled WGS sequence"/>
</dbReference>
<dbReference type="SUPFAM" id="SSF48097">
    <property type="entry name" value="Regulator of G-protein signaling, RGS"/>
    <property type="match status" value="1"/>
</dbReference>
<dbReference type="Pfam" id="PF00615">
    <property type="entry name" value="RGS"/>
    <property type="match status" value="1"/>
</dbReference>
<dbReference type="VEuPathDB" id="AmoebaDB:NfTy_081140"/>
<dbReference type="VEuPathDB" id="AmoebaDB:NF0104300"/>
<evidence type="ECO:0000313" key="3">
    <source>
        <dbReference type="Proteomes" id="UP000444721"/>
    </source>
</evidence>
<organism evidence="2 3">
    <name type="scientific">Naegleria fowleri</name>
    <name type="common">Brain eating amoeba</name>
    <dbReference type="NCBI Taxonomy" id="5763"/>
    <lineage>
        <taxon>Eukaryota</taxon>
        <taxon>Discoba</taxon>
        <taxon>Heterolobosea</taxon>
        <taxon>Tetramitia</taxon>
        <taxon>Eutetramitia</taxon>
        <taxon>Vahlkampfiidae</taxon>
        <taxon>Naegleria</taxon>
    </lineage>
</organism>
<dbReference type="OrthoDB" id="5314041at2759"/>
<dbReference type="CDD" id="cd09487">
    <property type="entry name" value="SAM_superfamily"/>
    <property type="match status" value="1"/>
</dbReference>
<keyword evidence="3" id="KW-1185">Reference proteome</keyword>
<dbReference type="InterPro" id="IPR001660">
    <property type="entry name" value="SAM"/>
</dbReference>